<keyword evidence="1" id="KW-0472">Membrane</keyword>
<comment type="caution">
    <text evidence="2">The sequence shown here is derived from an EMBL/GenBank/DDBJ whole genome shotgun (WGS) entry which is preliminary data.</text>
</comment>
<sequence>MPSPTSDVDEALVVVAFVVVVAAVIVILISSSSPPTIIIFIFILIIIITIVVIVIVIIIIIIISIGATKGGGGWPRVRATGAAAAAEKCQFAWSLAGRCSGAAMSDGCSVSMSEMGCFAGRLPMAKLAQVSPPVIALVHPTGYLTDPNRTVHDDITTLPEGTAGIAKELRSHAEHRLEDGLDHRNSIVGAPAQTLQWGLVTTLPLPASRPLRMHQRLLAAHVPTQWQQKPKSFAEHKTGIA</sequence>
<reference evidence="2 3" key="1">
    <citation type="submission" date="2016-02" db="EMBL/GenBank/DDBJ databases">
        <title>Genome analysis of coral dinoflagellate symbionts highlights evolutionary adaptations to a symbiotic lifestyle.</title>
        <authorList>
            <person name="Aranda M."/>
            <person name="Li Y."/>
            <person name="Liew Y.J."/>
            <person name="Baumgarten S."/>
            <person name="Simakov O."/>
            <person name="Wilson M."/>
            <person name="Piel J."/>
            <person name="Ashoor H."/>
            <person name="Bougouffa S."/>
            <person name="Bajic V.B."/>
            <person name="Ryu T."/>
            <person name="Ravasi T."/>
            <person name="Bayer T."/>
            <person name="Micklem G."/>
            <person name="Kim H."/>
            <person name="Bhak J."/>
            <person name="Lajeunesse T.C."/>
            <person name="Voolstra C.R."/>
        </authorList>
    </citation>
    <scope>NUCLEOTIDE SEQUENCE [LARGE SCALE GENOMIC DNA]</scope>
    <source>
        <strain evidence="2 3">CCMP2467</strain>
    </source>
</reference>
<dbReference type="AlphaFoldDB" id="A0A1Q9CHF1"/>
<dbReference type="Proteomes" id="UP000186817">
    <property type="component" value="Unassembled WGS sequence"/>
</dbReference>
<protein>
    <submittedName>
        <fullName evidence="2">Uncharacterized protein</fullName>
    </submittedName>
</protein>
<evidence type="ECO:0000256" key="1">
    <source>
        <dbReference type="SAM" id="Phobius"/>
    </source>
</evidence>
<organism evidence="2 3">
    <name type="scientific">Symbiodinium microadriaticum</name>
    <name type="common">Dinoflagellate</name>
    <name type="synonym">Zooxanthella microadriatica</name>
    <dbReference type="NCBI Taxonomy" id="2951"/>
    <lineage>
        <taxon>Eukaryota</taxon>
        <taxon>Sar</taxon>
        <taxon>Alveolata</taxon>
        <taxon>Dinophyceae</taxon>
        <taxon>Suessiales</taxon>
        <taxon>Symbiodiniaceae</taxon>
        <taxon>Symbiodinium</taxon>
    </lineage>
</organism>
<keyword evidence="3" id="KW-1185">Reference proteome</keyword>
<keyword evidence="1" id="KW-0812">Transmembrane</keyword>
<proteinExistence type="predicted"/>
<dbReference type="EMBL" id="LSRX01001200">
    <property type="protein sequence ID" value="OLP82362.1"/>
    <property type="molecule type" value="Genomic_DNA"/>
</dbReference>
<evidence type="ECO:0000313" key="3">
    <source>
        <dbReference type="Proteomes" id="UP000186817"/>
    </source>
</evidence>
<keyword evidence="1" id="KW-1133">Transmembrane helix</keyword>
<accession>A0A1Q9CHF1</accession>
<feature type="transmembrane region" description="Helical" evidence="1">
    <location>
        <begin position="12"/>
        <end position="31"/>
    </location>
</feature>
<evidence type="ECO:0000313" key="2">
    <source>
        <dbReference type="EMBL" id="OLP82362.1"/>
    </source>
</evidence>
<gene>
    <name evidence="2" type="ORF">AK812_SmicGene36989</name>
</gene>
<name>A0A1Q9CHF1_SYMMI</name>
<feature type="transmembrane region" description="Helical" evidence="1">
    <location>
        <begin position="37"/>
        <end position="68"/>
    </location>
</feature>